<sequence>MSMGKAALQRLAGKTIFITGASSGIGKATALEYANAADGQVSLILAARRLDKLQEVKNQLQTQFPSLKCHVGELDVSKSGSIDPFLESLPDDFKDIDILVNNAGKALGNDKVGTIKQQDVTETFDTNVLGMIAITQAVLPIFKKKNSGDIVQLGSIAGRDAYPGGSIYCASKFALRAFTDSLRKELIDTNIRVIEVQPGAVETEFSIVRNYGDKNKADEVYKGRKPLYADDIAELIVFATSRKSNTVVAELLVFPTDQASASHVYKRPE</sequence>
<evidence type="ECO:0000256" key="2">
    <source>
        <dbReference type="ARBA" id="ARBA00022857"/>
    </source>
</evidence>
<comment type="similarity">
    <text evidence="1 4">Belongs to the short-chain dehydrogenases/reductases (SDR) family.</text>
</comment>
<evidence type="ECO:0000256" key="1">
    <source>
        <dbReference type="ARBA" id="ARBA00006484"/>
    </source>
</evidence>
<dbReference type="PRINTS" id="PR00081">
    <property type="entry name" value="GDHRDH"/>
</dbReference>
<name>A0A061AK83_CYBFA</name>
<organism evidence="5">
    <name type="scientific">Cyberlindnera fabianii</name>
    <name type="common">Yeast</name>
    <name type="synonym">Hansenula fabianii</name>
    <dbReference type="NCBI Taxonomy" id="36022"/>
    <lineage>
        <taxon>Eukaryota</taxon>
        <taxon>Fungi</taxon>
        <taxon>Dikarya</taxon>
        <taxon>Ascomycota</taxon>
        <taxon>Saccharomycotina</taxon>
        <taxon>Saccharomycetes</taxon>
        <taxon>Phaffomycetales</taxon>
        <taxon>Phaffomycetaceae</taxon>
        <taxon>Cyberlindnera</taxon>
    </lineage>
</organism>
<dbReference type="PANTHER" id="PTHR42901">
    <property type="entry name" value="ALCOHOL DEHYDROGENASE"/>
    <property type="match status" value="1"/>
</dbReference>
<dbReference type="OrthoDB" id="6251714at2759"/>
<dbReference type="Pfam" id="PF00106">
    <property type="entry name" value="adh_short"/>
    <property type="match status" value="1"/>
</dbReference>
<dbReference type="PhylomeDB" id="A0A061AK83"/>
<evidence type="ECO:0000313" key="5">
    <source>
        <dbReference type="EMBL" id="CDR37954.1"/>
    </source>
</evidence>
<dbReference type="PROSITE" id="PS00061">
    <property type="entry name" value="ADH_SHORT"/>
    <property type="match status" value="1"/>
</dbReference>
<dbReference type="EMBL" id="LK052886">
    <property type="protein sequence ID" value="CDR37954.1"/>
    <property type="molecule type" value="Genomic_DNA"/>
</dbReference>
<gene>
    <name evidence="5" type="ORF">CYFA0S_01e19526g</name>
</gene>
<dbReference type="InterPro" id="IPR020904">
    <property type="entry name" value="Sc_DH/Rdtase_CS"/>
</dbReference>
<dbReference type="FunFam" id="3.40.50.720:FF:000047">
    <property type="entry name" value="NADP-dependent L-serine/L-allo-threonine dehydrogenase"/>
    <property type="match status" value="1"/>
</dbReference>
<evidence type="ECO:0000256" key="4">
    <source>
        <dbReference type="RuleBase" id="RU000363"/>
    </source>
</evidence>
<reference evidence="5" key="1">
    <citation type="journal article" date="2014" name="Genome Announc.">
        <title>Genome sequence of the yeast Cyberlindnera fabianii (Hansenula fabianii).</title>
        <authorList>
            <person name="Freel K.C."/>
            <person name="Sarilar V."/>
            <person name="Neuveglise C."/>
            <person name="Devillers H."/>
            <person name="Friedrich A."/>
            <person name="Schacherer J."/>
        </authorList>
    </citation>
    <scope>NUCLEOTIDE SEQUENCE</scope>
    <source>
        <strain evidence="5">YJS4271</strain>
    </source>
</reference>
<accession>A0A061AK83</accession>
<dbReference type="VEuPathDB" id="FungiDB:BON22_1513"/>
<dbReference type="AlphaFoldDB" id="A0A061AK83"/>
<dbReference type="InterPro" id="IPR002347">
    <property type="entry name" value="SDR_fam"/>
</dbReference>
<dbReference type="PANTHER" id="PTHR42901:SF1">
    <property type="entry name" value="ALCOHOL DEHYDROGENASE"/>
    <property type="match status" value="1"/>
</dbReference>
<dbReference type="PRINTS" id="PR00080">
    <property type="entry name" value="SDRFAMILY"/>
</dbReference>
<evidence type="ECO:0000256" key="3">
    <source>
        <dbReference type="ARBA" id="ARBA00023002"/>
    </source>
</evidence>
<proteinExistence type="inferred from homology"/>
<protein>
    <submittedName>
        <fullName evidence="5">CYFA0S01e19526g1_1</fullName>
    </submittedName>
</protein>
<dbReference type="SUPFAM" id="SSF51735">
    <property type="entry name" value="NAD(P)-binding Rossmann-fold domains"/>
    <property type="match status" value="1"/>
</dbReference>
<keyword evidence="2" id="KW-0521">NADP</keyword>
<keyword evidence="3" id="KW-0560">Oxidoreductase</keyword>
<dbReference type="InterPro" id="IPR036291">
    <property type="entry name" value="NAD(P)-bd_dom_sf"/>
</dbReference>
<dbReference type="GO" id="GO:0016616">
    <property type="term" value="F:oxidoreductase activity, acting on the CH-OH group of donors, NAD or NADP as acceptor"/>
    <property type="evidence" value="ECO:0007669"/>
    <property type="project" value="UniProtKB-ARBA"/>
</dbReference>
<dbReference type="Gene3D" id="3.40.50.720">
    <property type="entry name" value="NAD(P)-binding Rossmann-like Domain"/>
    <property type="match status" value="1"/>
</dbReference>